<dbReference type="EMBL" id="JANPWB010000010">
    <property type="protein sequence ID" value="KAJ1144002.1"/>
    <property type="molecule type" value="Genomic_DNA"/>
</dbReference>
<proteinExistence type="predicted"/>
<evidence type="ECO:0000313" key="3">
    <source>
        <dbReference type="Proteomes" id="UP001066276"/>
    </source>
</evidence>
<feature type="compositionally biased region" description="Basic and acidic residues" evidence="1">
    <location>
        <begin position="1"/>
        <end position="24"/>
    </location>
</feature>
<dbReference type="Proteomes" id="UP001066276">
    <property type="component" value="Chromosome 6"/>
</dbReference>
<organism evidence="2 3">
    <name type="scientific">Pleurodeles waltl</name>
    <name type="common">Iberian ribbed newt</name>
    <dbReference type="NCBI Taxonomy" id="8319"/>
    <lineage>
        <taxon>Eukaryota</taxon>
        <taxon>Metazoa</taxon>
        <taxon>Chordata</taxon>
        <taxon>Craniata</taxon>
        <taxon>Vertebrata</taxon>
        <taxon>Euteleostomi</taxon>
        <taxon>Amphibia</taxon>
        <taxon>Batrachia</taxon>
        <taxon>Caudata</taxon>
        <taxon>Salamandroidea</taxon>
        <taxon>Salamandridae</taxon>
        <taxon>Pleurodelinae</taxon>
        <taxon>Pleurodeles</taxon>
    </lineage>
</organism>
<evidence type="ECO:0000256" key="1">
    <source>
        <dbReference type="SAM" id="MobiDB-lite"/>
    </source>
</evidence>
<gene>
    <name evidence="2" type="ORF">NDU88_010304</name>
</gene>
<comment type="caution">
    <text evidence="2">The sequence shown here is derived from an EMBL/GenBank/DDBJ whole genome shotgun (WGS) entry which is preliminary data.</text>
</comment>
<protein>
    <submittedName>
        <fullName evidence="2">Uncharacterized protein</fullName>
    </submittedName>
</protein>
<dbReference type="AlphaFoldDB" id="A0AAV7QX40"/>
<name>A0AAV7QX40_PLEWA</name>
<keyword evidence="3" id="KW-1185">Reference proteome</keyword>
<reference evidence="2" key="1">
    <citation type="journal article" date="2022" name="bioRxiv">
        <title>Sequencing and chromosome-scale assembly of the giantPleurodeles waltlgenome.</title>
        <authorList>
            <person name="Brown T."/>
            <person name="Elewa A."/>
            <person name="Iarovenko S."/>
            <person name="Subramanian E."/>
            <person name="Araus A.J."/>
            <person name="Petzold A."/>
            <person name="Susuki M."/>
            <person name="Suzuki K.-i.T."/>
            <person name="Hayashi T."/>
            <person name="Toyoda A."/>
            <person name="Oliveira C."/>
            <person name="Osipova E."/>
            <person name="Leigh N.D."/>
            <person name="Simon A."/>
            <person name="Yun M.H."/>
        </authorList>
    </citation>
    <scope>NUCLEOTIDE SEQUENCE</scope>
    <source>
        <strain evidence="2">20211129_DDA</strain>
        <tissue evidence="2">Liver</tissue>
    </source>
</reference>
<sequence length="94" mass="10908">MQTRDDKMPFNDTTKKKEDVKAETKSYPWAKNPDEQLSHAPQQYDRSLHPMGMLRLLIEGFKVNGWHQALCTSDARSRTGEHVSARRIPSLLWV</sequence>
<accession>A0AAV7QX40</accession>
<evidence type="ECO:0000313" key="2">
    <source>
        <dbReference type="EMBL" id="KAJ1144002.1"/>
    </source>
</evidence>
<feature type="region of interest" description="Disordered" evidence="1">
    <location>
        <begin position="1"/>
        <end position="41"/>
    </location>
</feature>